<reference evidence="2" key="2">
    <citation type="submission" date="2020-09" db="EMBL/GenBank/DDBJ databases">
        <authorList>
            <person name="Sun Q."/>
            <person name="Zhou Y."/>
        </authorList>
    </citation>
    <scope>NUCLEOTIDE SEQUENCE</scope>
    <source>
        <strain evidence="2">CGMCC 1.15290</strain>
    </source>
</reference>
<feature type="region of interest" description="Disordered" evidence="1">
    <location>
        <begin position="360"/>
        <end position="384"/>
    </location>
</feature>
<evidence type="ECO:0000313" key="3">
    <source>
        <dbReference type="Proteomes" id="UP000627292"/>
    </source>
</evidence>
<organism evidence="2 3">
    <name type="scientific">Filimonas zeae</name>
    <dbReference type="NCBI Taxonomy" id="1737353"/>
    <lineage>
        <taxon>Bacteria</taxon>
        <taxon>Pseudomonadati</taxon>
        <taxon>Bacteroidota</taxon>
        <taxon>Chitinophagia</taxon>
        <taxon>Chitinophagales</taxon>
        <taxon>Chitinophagaceae</taxon>
        <taxon>Filimonas</taxon>
    </lineage>
</organism>
<comment type="caution">
    <text evidence="2">The sequence shown here is derived from an EMBL/GenBank/DDBJ whole genome shotgun (WGS) entry which is preliminary data.</text>
</comment>
<dbReference type="Proteomes" id="UP000627292">
    <property type="component" value="Unassembled WGS sequence"/>
</dbReference>
<sequence>MAHTSTNFEAPENRVSNALKSYAAEETQLIIANPLTAANDADAVTLRLNHYSSLLNRFRHDATADEKLSLKFVEHQIKNLQAQLNPTPFKKLLYSKAGNAIRNFVTGNNLLFNKQARILDSIQKELIQNHNVKALKSSIAAKGFSMNMESQLEANLQLNLPEFHMNYLDMKNHNTLYHLHCKKIPNTNLYYFEKFEARANPSLEDLLSGNVPSVAKQSFDATRTNGINAGEAARLVHDKHIVKDNQCLYLEKTAAGRQPELVATDFNPDAELKKIKLPSLEPKEYHKLKAALQKGEAYQLPLELPGKGTIDCTVQYNPRNTHNKISVTDSAGTFINMNRFRKENLETVKQLANTVTNDAFAGIDWTPDPPQTSPDKKKRKSNSI</sequence>
<evidence type="ECO:0000256" key="1">
    <source>
        <dbReference type="SAM" id="MobiDB-lite"/>
    </source>
</evidence>
<dbReference type="AlphaFoldDB" id="A0A917IQR2"/>
<accession>A0A917IQR2</accession>
<reference evidence="2" key="1">
    <citation type="journal article" date="2014" name="Int. J. Syst. Evol. Microbiol.">
        <title>Complete genome sequence of Corynebacterium casei LMG S-19264T (=DSM 44701T), isolated from a smear-ripened cheese.</title>
        <authorList>
            <consortium name="US DOE Joint Genome Institute (JGI-PGF)"/>
            <person name="Walter F."/>
            <person name="Albersmeier A."/>
            <person name="Kalinowski J."/>
            <person name="Ruckert C."/>
        </authorList>
    </citation>
    <scope>NUCLEOTIDE SEQUENCE</scope>
    <source>
        <strain evidence="2">CGMCC 1.15290</strain>
    </source>
</reference>
<dbReference type="RefSeq" id="WP_188950573.1">
    <property type="nucleotide sequence ID" value="NZ_BMIB01000001.1"/>
</dbReference>
<name>A0A917IQR2_9BACT</name>
<protein>
    <recommendedName>
        <fullName evidence="4">DUF3945 domain-containing protein</fullName>
    </recommendedName>
</protein>
<proteinExistence type="predicted"/>
<evidence type="ECO:0008006" key="4">
    <source>
        <dbReference type="Google" id="ProtNLM"/>
    </source>
</evidence>
<gene>
    <name evidence="2" type="ORF">GCM10011379_06850</name>
</gene>
<evidence type="ECO:0000313" key="2">
    <source>
        <dbReference type="EMBL" id="GGH59740.1"/>
    </source>
</evidence>
<dbReference type="EMBL" id="BMIB01000001">
    <property type="protein sequence ID" value="GGH59740.1"/>
    <property type="molecule type" value="Genomic_DNA"/>
</dbReference>
<keyword evidence="3" id="KW-1185">Reference proteome</keyword>